<dbReference type="EMBL" id="MGEQ01000002">
    <property type="protein sequence ID" value="OGL88047.1"/>
    <property type="molecule type" value="Genomic_DNA"/>
</dbReference>
<proteinExistence type="predicted"/>
<dbReference type="AlphaFoldDB" id="A0A1F7VDI5"/>
<evidence type="ECO:0000256" key="2">
    <source>
        <dbReference type="SAM" id="Phobius"/>
    </source>
</evidence>
<keyword evidence="2" id="KW-1133">Transmembrane helix</keyword>
<gene>
    <name evidence="3" type="ORF">A3I41_02980</name>
</gene>
<evidence type="ECO:0000256" key="1">
    <source>
        <dbReference type="SAM" id="MobiDB-lite"/>
    </source>
</evidence>
<evidence type="ECO:0000313" key="4">
    <source>
        <dbReference type="Proteomes" id="UP000176593"/>
    </source>
</evidence>
<protein>
    <submittedName>
        <fullName evidence="3">Uncharacterized protein</fullName>
    </submittedName>
</protein>
<organism evidence="3 4">
    <name type="scientific">Candidatus Uhrbacteria bacterium RIFCSPLOWO2_02_FULL_48_18</name>
    <dbReference type="NCBI Taxonomy" id="1802408"/>
    <lineage>
        <taxon>Bacteria</taxon>
        <taxon>Candidatus Uhriibacteriota</taxon>
    </lineage>
</organism>
<sequence>MGFCQSIRMCFEESLTFCLISCRFFSPSMLIGEREKQMQKGLIVGLILLVTGILSAWTYNKAVGFAIFVGSEEGAIENLEKYSKEMNYKLLGKSCAETDSDRDGYITCTGRFQGADNAPEFKELLDCGSGAWGARTGGCKPKFAPYPPTMQQLPAPTPSAPAKPESR</sequence>
<keyword evidence="2" id="KW-0472">Membrane</keyword>
<comment type="caution">
    <text evidence="3">The sequence shown here is derived from an EMBL/GenBank/DDBJ whole genome shotgun (WGS) entry which is preliminary data.</text>
</comment>
<accession>A0A1F7VDI5</accession>
<evidence type="ECO:0000313" key="3">
    <source>
        <dbReference type="EMBL" id="OGL88047.1"/>
    </source>
</evidence>
<feature type="transmembrane region" description="Helical" evidence="2">
    <location>
        <begin position="41"/>
        <end position="59"/>
    </location>
</feature>
<reference evidence="3 4" key="1">
    <citation type="journal article" date="2016" name="Nat. Commun.">
        <title>Thousands of microbial genomes shed light on interconnected biogeochemical processes in an aquifer system.</title>
        <authorList>
            <person name="Anantharaman K."/>
            <person name="Brown C.T."/>
            <person name="Hug L.A."/>
            <person name="Sharon I."/>
            <person name="Castelle C.J."/>
            <person name="Probst A.J."/>
            <person name="Thomas B.C."/>
            <person name="Singh A."/>
            <person name="Wilkins M.J."/>
            <person name="Karaoz U."/>
            <person name="Brodie E.L."/>
            <person name="Williams K.H."/>
            <person name="Hubbard S.S."/>
            <person name="Banfield J.F."/>
        </authorList>
    </citation>
    <scope>NUCLEOTIDE SEQUENCE [LARGE SCALE GENOMIC DNA]</scope>
</reference>
<keyword evidence="2" id="KW-0812">Transmembrane</keyword>
<dbReference type="Proteomes" id="UP000176593">
    <property type="component" value="Unassembled WGS sequence"/>
</dbReference>
<feature type="region of interest" description="Disordered" evidence="1">
    <location>
        <begin position="143"/>
        <end position="167"/>
    </location>
</feature>
<name>A0A1F7VDI5_9BACT</name>